<comment type="caution">
    <text evidence="1">The sequence shown here is derived from an EMBL/GenBank/DDBJ whole genome shotgun (WGS) entry which is preliminary data.</text>
</comment>
<sequence length="304" mass="34325">MSRLTGGTAFGTESIVLTQSQPVGRQLELGIRLFDIRPVIGSSRYVCGHYSKIDQNNLPGWLRTMLDKLDFEFGTWQGGNGQFLDEIVGEVNRFTERNAELVILDCTRWCGFNTDTDNKNYRWFNREEWDGALQQLSRLNHLFKVPAGQNTDLTNIKMKDFIGDRRAAVICVVKDDVELGPLANQGFFKSSQFRIPENRQMSITREQGDALENVPCILNDKRLFDNFPANILVKALMGKKSFRDISVRGLAASVKSERLPHVVSQTTTENFPNQIWIDDVDGPEVTRVAVGVIKKICQLAGPKL</sequence>
<evidence type="ECO:0000313" key="1">
    <source>
        <dbReference type="EMBL" id="KAL3421465.1"/>
    </source>
</evidence>
<protein>
    <submittedName>
        <fullName evidence="1">PLC-like phosphodiesterase</fullName>
    </submittedName>
</protein>
<dbReference type="EMBL" id="JBFCZG010000006">
    <property type="protein sequence ID" value="KAL3421465.1"/>
    <property type="molecule type" value="Genomic_DNA"/>
</dbReference>
<reference evidence="1 2" key="1">
    <citation type="submission" date="2024-06" db="EMBL/GenBank/DDBJ databases">
        <title>Complete genome of Phlyctema vagabunda strain 19-DSS-EL-015.</title>
        <authorList>
            <person name="Fiorenzani C."/>
        </authorList>
    </citation>
    <scope>NUCLEOTIDE SEQUENCE [LARGE SCALE GENOMIC DNA]</scope>
    <source>
        <strain evidence="1 2">19-DSS-EL-015</strain>
    </source>
</reference>
<dbReference type="Proteomes" id="UP001629113">
    <property type="component" value="Unassembled WGS sequence"/>
</dbReference>
<dbReference type="SUPFAM" id="SSF51695">
    <property type="entry name" value="PLC-like phosphodiesterases"/>
    <property type="match status" value="1"/>
</dbReference>
<gene>
    <name evidence="1" type="ORF">PVAG01_07910</name>
</gene>
<name>A0ABR4PDR9_9HELO</name>
<proteinExistence type="predicted"/>
<accession>A0ABR4PDR9</accession>
<organism evidence="1 2">
    <name type="scientific">Phlyctema vagabunda</name>
    <dbReference type="NCBI Taxonomy" id="108571"/>
    <lineage>
        <taxon>Eukaryota</taxon>
        <taxon>Fungi</taxon>
        <taxon>Dikarya</taxon>
        <taxon>Ascomycota</taxon>
        <taxon>Pezizomycotina</taxon>
        <taxon>Leotiomycetes</taxon>
        <taxon>Helotiales</taxon>
        <taxon>Dermateaceae</taxon>
        <taxon>Phlyctema</taxon>
    </lineage>
</organism>
<keyword evidence="2" id="KW-1185">Reference proteome</keyword>
<dbReference type="Gene3D" id="3.20.20.190">
    <property type="entry name" value="Phosphatidylinositol (PI) phosphodiesterase"/>
    <property type="match status" value="1"/>
</dbReference>
<evidence type="ECO:0000313" key="2">
    <source>
        <dbReference type="Proteomes" id="UP001629113"/>
    </source>
</evidence>
<dbReference type="InterPro" id="IPR017946">
    <property type="entry name" value="PLC-like_Pdiesterase_TIM-brl"/>
</dbReference>